<sequence>MAKQQKAKDSKRERKTERCDSGVDQKETKKQRGRGKSTVEAKNGGKYRGTFPRVSRDAFHEKTPLTSSGQNQQFSHLFYPSAKHVSEFVSRMGVEEFPSLSQNHRSKARPFIFSLPRF</sequence>
<accession>A0ABR1AXQ2</accession>
<evidence type="ECO:0000256" key="1">
    <source>
        <dbReference type="SAM" id="MobiDB-lite"/>
    </source>
</evidence>
<feature type="compositionally biased region" description="Basic and acidic residues" evidence="1">
    <location>
        <begin position="1"/>
        <end position="30"/>
    </location>
</feature>
<dbReference type="EMBL" id="JAWJWF010000045">
    <property type="protein sequence ID" value="KAK6628082.1"/>
    <property type="molecule type" value="Genomic_DNA"/>
</dbReference>
<keyword evidence="3" id="KW-1185">Reference proteome</keyword>
<feature type="region of interest" description="Disordered" evidence="1">
    <location>
        <begin position="1"/>
        <end position="56"/>
    </location>
</feature>
<gene>
    <name evidence="2" type="ORF">RUM44_010564</name>
</gene>
<name>A0ABR1AXQ2_POLSC</name>
<dbReference type="Proteomes" id="UP001359485">
    <property type="component" value="Unassembled WGS sequence"/>
</dbReference>
<comment type="caution">
    <text evidence="2">The sequence shown here is derived from an EMBL/GenBank/DDBJ whole genome shotgun (WGS) entry which is preliminary data.</text>
</comment>
<evidence type="ECO:0000313" key="2">
    <source>
        <dbReference type="EMBL" id="KAK6628082.1"/>
    </source>
</evidence>
<protein>
    <submittedName>
        <fullName evidence="2">Uncharacterized protein</fullName>
    </submittedName>
</protein>
<organism evidence="2 3">
    <name type="scientific">Polyplax serrata</name>
    <name type="common">Common mouse louse</name>
    <dbReference type="NCBI Taxonomy" id="468196"/>
    <lineage>
        <taxon>Eukaryota</taxon>
        <taxon>Metazoa</taxon>
        <taxon>Ecdysozoa</taxon>
        <taxon>Arthropoda</taxon>
        <taxon>Hexapoda</taxon>
        <taxon>Insecta</taxon>
        <taxon>Pterygota</taxon>
        <taxon>Neoptera</taxon>
        <taxon>Paraneoptera</taxon>
        <taxon>Psocodea</taxon>
        <taxon>Troctomorpha</taxon>
        <taxon>Phthiraptera</taxon>
        <taxon>Anoplura</taxon>
        <taxon>Polyplacidae</taxon>
        <taxon>Polyplax</taxon>
    </lineage>
</organism>
<proteinExistence type="predicted"/>
<evidence type="ECO:0000313" key="3">
    <source>
        <dbReference type="Proteomes" id="UP001359485"/>
    </source>
</evidence>
<reference evidence="2 3" key="1">
    <citation type="submission" date="2023-09" db="EMBL/GenBank/DDBJ databases">
        <title>Genomes of two closely related lineages of the louse Polyplax serrata with different host specificities.</title>
        <authorList>
            <person name="Martinu J."/>
            <person name="Tarabai H."/>
            <person name="Stefka J."/>
            <person name="Hypsa V."/>
        </authorList>
    </citation>
    <scope>NUCLEOTIDE SEQUENCE [LARGE SCALE GENOMIC DNA]</scope>
    <source>
        <strain evidence="2">98ZLc_SE</strain>
    </source>
</reference>